<dbReference type="EMBL" id="VIVL01000009">
    <property type="protein sequence ID" value="TWD77681.1"/>
    <property type="molecule type" value="Genomic_DNA"/>
</dbReference>
<protein>
    <submittedName>
        <fullName evidence="1">Uncharacterized protein</fullName>
    </submittedName>
</protein>
<dbReference type="RefSeq" id="WP_145746205.1">
    <property type="nucleotide sequence ID" value="NZ_VIVL01000009.1"/>
</dbReference>
<dbReference type="Proteomes" id="UP000319722">
    <property type="component" value="Unassembled WGS sequence"/>
</dbReference>
<name>A0A561BFM8_9BURK</name>
<reference evidence="1 2" key="1">
    <citation type="submission" date="2019-06" db="EMBL/GenBank/DDBJ databases">
        <title>Sorghum-associated microbial communities from plants grown in Nebraska, USA.</title>
        <authorList>
            <person name="Schachtman D."/>
        </authorList>
    </citation>
    <scope>NUCLEOTIDE SEQUENCE [LARGE SCALE GENOMIC DNA]</scope>
    <source>
        <strain evidence="1 2">T529</strain>
    </source>
</reference>
<accession>A0A561BFM8</accession>
<evidence type="ECO:0000313" key="2">
    <source>
        <dbReference type="Proteomes" id="UP000319722"/>
    </source>
</evidence>
<sequence>MVHPDEFKGPEADALPDTATVPAELAALYLCMTPAQLADLRKSKRPDGRAGHGASIIRPVEGGAAAGPKDAVLYQLGTLRGFAKAHTAPTAFDTASDSGLPGWLSARLPFFAEREPRIKRGRRVLIGGAWDRADPLREKRFAELAKGRIRFTSLTCAEAAASLWADVASHRAFAEKGLALLRSETQAIEAALADTGLLPAAASNPETVA</sequence>
<evidence type="ECO:0000313" key="1">
    <source>
        <dbReference type="EMBL" id="TWD77681.1"/>
    </source>
</evidence>
<dbReference type="OrthoDB" id="8845896at2"/>
<gene>
    <name evidence="1" type="ORF">FB547_109219</name>
</gene>
<organism evidence="1 2">
    <name type="scientific">Variovorax beijingensis</name>
    <dbReference type="NCBI Taxonomy" id="2496117"/>
    <lineage>
        <taxon>Bacteria</taxon>
        <taxon>Pseudomonadati</taxon>
        <taxon>Pseudomonadota</taxon>
        <taxon>Betaproteobacteria</taxon>
        <taxon>Burkholderiales</taxon>
        <taxon>Comamonadaceae</taxon>
        <taxon>Variovorax</taxon>
    </lineage>
</organism>
<dbReference type="AlphaFoldDB" id="A0A561BFM8"/>
<proteinExistence type="predicted"/>
<comment type="caution">
    <text evidence="1">The sequence shown here is derived from an EMBL/GenBank/DDBJ whole genome shotgun (WGS) entry which is preliminary data.</text>
</comment>